<dbReference type="InterPro" id="IPR017850">
    <property type="entry name" value="Alkaline_phosphatase_core_sf"/>
</dbReference>
<organism evidence="3 4">
    <name type="scientific">Granulicella cerasi</name>
    <dbReference type="NCBI Taxonomy" id="741063"/>
    <lineage>
        <taxon>Bacteria</taxon>
        <taxon>Pseudomonadati</taxon>
        <taxon>Acidobacteriota</taxon>
        <taxon>Terriglobia</taxon>
        <taxon>Terriglobales</taxon>
        <taxon>Acidobacteriaceae</taxon>
        <taxon>Granulicella</taxon>
    </lineage>
</organism>
<dbReference type="PANTHER" id="PTHR42693">
    <property type="entry name" value="ARYLSULFATASE FAMILY MEMBER"/>
    <property type="match status" value="1"/>
</dbReference>
<dbReference type="RefSeq" id="WP_263370899.1">
    <property type="nucleotide sequence ID" value="NZ_JAGSYD010000002.1"/>
</dbReference>
<dbReference type="EMBL" id="JBHSWI010000001">
    <property type="protein sequence ID" value="MFC6647187.1"/>
    <property type="molecule type" value="Genomic_DNA"/>
</dbReference>
<comment type="similarity">
    <text evidence="1">Belongs to the sulfatase family.</text>
</comment>
<feature type="domain" description="N-sulphoglucosamine sulphohydrolase C-terminal" evidence="2">
    <location>
        <begin position="64"/>
        <end position="212"/>
    </location>
</feature>
<evidence type="ECO:0000259" key="2">
    <source>
        <dbReference type="Pfam" id="PF16347"/>
    </source>
</evidence>
<accession>A0ABW1ZCP7</accession>
<name>A0ABW1ZCP7_9BACT</name>
<evidence type="ECO:0000313" key="4">
    <source>
        <dbReference type="Proteomes" id="UP001596391"/>
    </source>
</evidence>
<dbReference type="Pfam" id="PF16347">
    <property type="entry name" value="SGSH_C"/>
    <property type="match status" value="1"/>
</dbReference>
<dbReference type="PANTHER" id="PTHR42693:SF43">
    <property type="entry name" value="BLL2667 PROTEIN"/>
    <property type="match status" value="1"/>
</dbReference>
<keyword evidence="4" id="KW-1185">Reference proteome</keyword>
<gene>
    <name evidence="3" type="ORF">ACFQBQ_16740</name>
</gene>
<evidence type="ECO:0000256" key="1">
    <source>
        <dbReference type="ARBA" id="ARBA00008779"/>
    </source>
</evidence>
<comment type="caution">
    <text evidence="3">The sequence shown here is derived from an EMBL/GenBank/DDBJ whole genome shotgun (WGS) entry which is preliminary data.</text>
</comment>
<dbReference type="Gene3D" id="3.40.720.10">
    <property type="entry name" value="Alkaline Phosphatase, subunit A"/>
    <property type="match status" value="1"/>
</dbReference>
<dbReference type="Gene3D" id="3.30.1120.10">
    <property type="match status" value="1"/>
</dbReference>
<dbReference type="InterPro" id="IPR032506">
    <property type="entry name" value="SGSH_C"/>
</dbReference>
<reference evidence="4" key="1">
    <citation type="journal article" date="2019" name="Int. J. Syst. Evol. Microbiol.">
        <title>The Global Catalogue of Microorganisms (GCM) 10K type strain sequencing project: providing services to taxonomists for standard genome sequencing and annotation.</title>
        <authorList>
            <consortium name="The Broad Institute Genomics Platform"/>
            <consortium name="The Broad Institute Genome Sequencing Center for Infectious Disease"/>
            <person name="Wu L."/>
            <person name="Ma J."/>
        </authorList>
    </citation>
    <scope>NUCLEOTIDE SEQUENCE [LARGE SCALE GENOMIC DNA]</scope>
    <source>
        <strain evidence="4">CGMCC 1.16026</strain>
    </source>
</reference>
<evidence type="ECO:0000313" key="3">
    <source>
        <dbReference type="EMBL" id="MFC6647187.1"/>
    </source>
</evidence>
<protein>
    <submittedName>
        <fullName evidence="3">Sulfatase/phosphatase domain-containing protein</fullName>
    </submittedName>
</protein>
<sequence>MSEGSIDRGLAGEVKTREERSSYNLSKIDEIGTPEAVAGNYPLGWAQVANTPFRYWKQDANSEGGTHNPLIISCPKGIKDKGAIRTQYSHVIDVLPTTLDLVGIKAPQQLRGIDQIPVEGTSLAYSIDDAKARTRHEVQYYYIFGARSIYDHGWKAELAYPNSFPAGNEKAHPFDESAWGLYNLNDDPTERSNLAKQNPQKLAELKAEFEEQAKSHHLAPYITWDEVRDRRIDHAQGQPAFAPGGATPKN</sequence>
<dbReference type="Proteomes" id="UP001596391">
    <property type="component" value="Unassembled WGS sequence"/>
</dbReference>
<dbReference type="SUPFAM" id="SSF53649">
    <property type="entry name" value="Alkaline phosphatase-like"/>
    <property type="match status" value="1"/>
</dbReference>
<proteinExistence type="inferred from homology"/>
<dbReference type="InterPro" id="IPR050738">
    <property type="entry name" value="Sulfatase"/>
</dbReference>